<keyword evidence="2" id="KW-1185">Reference proteome</keyword>
<organism evidence="1 2">
    <name type="scientific">Bacillus carboniphilus</name>
    <dbReference type="NCBI Taxonomy" id="86663"/>
    <lineage>
        <taxon>Bacteria</taxon>
        <taxon>Bacillati</taxon>
        <taxon>Bacillota</taxon>
        <taxon>Bacilli</taxon>
        <taxon>Bacillales</taxon>
        <taxon>Bacillaceae</taxon>
        <taxon>Bacillus</taxon>
    </lineage>
</organism>
<gene>
    <name evidence="1" type="ORF">LC087_08695</name>
</gene>
<evidence type="ECO:0000313" key="1">
    <source>
        <dbReference type="EMBL" id="WLR44143.1"/>
    </source>
</evidence>
<dbReference type="Proteomes" id="UP001197974">
    <property type="component" value="Chromosome"/>
</dbReference>
<reference evidence="1 2" key="1">
    <citation type="submission" date="2023-06" db="EMBL/GenBank/DDBJ databases">
        <title>Five Gram-positive bacteria isolated from mangrove sediments in Shenzhen, Guangdong, China.</title>
        <authorList>
            <person name="Yu S."/>
            <person name="Zheng W."/>
            <person name="Huang Y."/>
        </authorList>
    </citation>
    <scope>NUCLEOTIDE SEQUENCE [LARGE SCALE GENOMIC DNA]</scope>
    <source>
        <strain evidence="1 2">SaN35-3</strain>
    </source>
</reference>
<dbReference type="EMBL" id="CP129013">
    <property type="protein sequence ID" value="WLR44143.1"/>
    <property type="molecule type" value="Genomic_DNA"/>
</dbReference>
<accession>A0ABY9K098</accession>
<dbReference type="RefSeq" id="WP_306020668.1">
    <property type="nucleotide sequence ID" value="NZ_CP129013.1"/>
</dbReference>
<name>A0ABY9K098_9BACI</name>
<evidence type="ECO:0000313" key="2">
    <source>
        <dbReference type="Proteomes" id="UP001197974"/>
    </source>
</evidence>
<proteinExistence type="predicted"/>
<sequence length="82" mass="10034">MMPNFKNLYSIKDPSQWKSTYNEEIKKLDKLYQEEEQLLYKYYIDGQKPKRMDEIDTIKTNILMDKSLKKTLIDVERNPKRQ</sequence>
<protein>
    <submittedName>
        <fullName evidence="1">Uncharacterized protein</fullName>
    </submittedName>
</protein>